<gene>
    <name evidence="1" type="ORF">KP509_32G002400</name>
</gene>
<dbReference type="GO" id="GO:0005525">
    <property type="term" value="F:GTP binding"/>
    <property type="evidence" value="ECO:0007669"/>
    <property type="project" value="InterPro"/>
</dbReference>
<dbReference type="Gene3D" id="3.30.70.870">
    <property type="entry name" value="Elongation Factor G (Translational Gtpase), domain 3"/>
    <property type="match status" value="1"/>
</dbReference>
<proteinExistence type="predicted"/>
<dbReference type="Proteomes" id="UP000825935">
    <property type="component" value="Chromosome 32"/>
</dbReference>
<dbReference type="PANTHER" id="PTHR43512:SF4">
    <property type="entry name" value="TRANSLATION FACTOR GUF1 HOMOLOG, CHLOROPLASTIC"/>
    <property type="match status" value="1"/>
</dbReference>
<name>A0A8T2QRX5_CERRI</name>
<dbReference type="InterPro" id="IPR006297">
    <property type="entry name" value="EF-4"/>
</dbReference>
<dbReference type="GO" id="GO:0043022">
    <property type="term" value="F:ribosome binding"/>
    <property type="evidence" value="ECO:0007669"/>
    <property type="project" value="TreeGrafter"/>
</dbReference>
<dbReference type="SUPFAM" id="SSF54980">
    <property type="entry name" value="EF-G C-terminal domain-like"/>
    <property type="match status" value="1"/>
</dbReference>
<dbReference type="EMBL" id="CM035437">
    <property type="protein sequence ID" value="KAH7286344.1"/>
    <property type="molecule type" value="Genomic_DNA"/>
</dbReference>
<organism evidence="1 2">
    <name type="scientific">Ceratopteris richardii</name>
    <name type="common">Triangle waterfern</name>
    <dbReference type="NCBI Taxonomy" id="49495"/>
    <lineage>
        <taxon>Eukaryota</taxon>
        <taxon>Viridiplantae</taxon>
        <taxon>Streptophyta</taxon>
        <taxon>Embryophyta</taxon>
        <taxon>Tracheophyta</taxon>
        <taxon>Polypodiopsida</taxon>
        <taxon>Polypodiidae</taxon>
        <taxon>Polypodiales</taxon>
        <taxon>Pteridineae</taxon>
        <taxon>Pteridaceae</taxon>
        <taxon>Parkerioideae</taxon>
        <taxon>Ceratopteris</taxon>
    </lineage>
</organism>
<dbReference type="InterPro" id="IPR035647">
    <property type="entry name" value="EFG_III/V"/>
</dbReference>
<dbReference type="GO" id="GO:0045727">
    <property type="term" value="P:positive regulation of translation"/>
    <property type="evidence" value="ECO:0007669"/>
    <property type="project" value="TreeGrafter"/>
</dbReference>
<dbReference type="AlphaFoldDB" id="A0A8T2QRX5"/>
<sequence>MPMVFCGSFSVDANQFGELREALEKLQLNEDSFKYEPESSSAMGFGFQCGFLGLLLMGIVQERFECEYGLNLITTSPSVVY</sequence>
<comment type="caution">
    <text evidence="1">The sequence shown here is derived from an EMBL/GenBank/DDBJ whole genome shotgun (WGS) entry which is preliminary data.</text>
</comment>
<accession>A0A8T2QRX5</accession>
<evidence type="ECO:0000313" key="2">
    <source>
        <dbReference type="Proteomes" id="UP000825935"/>
    </source>
</evidence>
<reference evidence="1" key="1">
    <citation type="submission" date="2021-08" db="EMBL/GenBank/DDBJ databases">
        <title>WGS assembly of Ceratopteris richardii.</title>
        <authorList>
            <person name="Marchant D.B."/>
            <person name="Chen G."/>
            <person name="Jenkins J."/>
            <person name="Shu S."/>
            <person name="Leebens-Mack J."/>
            <person name="Grimwood J."/>
            <person name="Schmutz J."/>
            <person name="Soltis P."/>
            <person name="Soltis D."/>
            <person name="Chen Z.-H."/>
        </authorList>
    </citation>
    <scope>NUCLEOTIDE SEQUENCE</scope>
    <source>
        <strain evidence="1">Whitten #5841</strain>
        <tissue evidence="1">Leaf</tissue>
    </source>
</reference>
<keyword evidence="2" id="KW-1185">Reference proteome</keyword>
<dbReference type="OrthoDB" id="1074at2759"/>
<evidence type="ECO:0000313" key="1">
    <source>
        <dbReference type="EMBL" id="KAH7286344.1"/>
    </source>
</evidence>
<dbReference type="PANTHER" id="PTHR43512">
    <property type="entry name" value="TRANSLATION FACTOR GUF1-RELATED"/>
    <property type="match status" value="1"/>
</dbReference>
<protein>
    <submittedName>
        <fullName evidence="1">Uncharacterized protein</fullName>
    </submittedName>
</protein>